<comment type="caution">
    <text evidence="3">The sequence shown here is derived from an EMBL/GenBank/DDBJ whole genome shotgun (WGS) entry which is preliminary data.</text>
</comment>
<feature type="domain" description="XdhC- CoxI" evidence="1">
    <location>
        <begin position="10"/>
        <end position="75"/>
    </location>
</feature>
<reference evidence="3 4" key="1">
    <citation type="submission" date="2023-07" db="EMBL/GenBank/DDBJ databases">
        <title>Sorghum-associated microbial communities from plants grown in Nebraska, USA.</title>
        <authorList>
            <person name="Schachtman D."/>
        </authorList>
    </citation>
    <scope>NUCLEOTIDE SEQUENCE [LARGE SCALE GENOMIC DNA]</scope>
    <source>
        <strain evidence="3 4">DS1781</strain>
    </source>
</reference>
<evidence type="ECO:0000259" key="1">
    <source>
        <dbReference type="Pfam" id="PF02625"/>
    </source>
</evidence>
<gene>
    <name evidence="3" type="ORF">J2739_002876</name>
</gene>
<dbReference type="InterPro" id="IPR052698">
    <property type="entry name" value="MoCofactor_Util/Proc"/>
</dbReference>
<evidence type="ECO:0000313" key="3">
    <source>
        <dbReference type="EMBL" id="MDR6537103.1"/>
    </source>
</evidence>
<accession>A0ABU1NFI1</accession>
<sequence>MVDELLARLALGEEGVLVRVERTQGSAPREAGTWMAVWADGLTATIGGGQLEYQATDEARRWLAGGAAIEGVRRYPLGPSLGQCCGGVVFLSYQRITAADAKALQSELLAHLEPVALFGGGHVGAALARLLSTLPFKVRWIDSRDGVFPEALPAQIETEHSDPVQDAVAQLEPGSRVLIMSFSHAEDLDIVIACLKRLRVRDDLPYVGLIGSKTKWATFGHRLEARGFTPQELARITCPIGVPGITGKEPEVIAVAVAAQLLMQ</sequence>
<dbReference type="EMBL" id="JAVDRF010000005">
    <property type="protein sequence ID" value="MDR6537103.1"/>
    <property type="molecule type" value="Genomic_DNA"/>
</dbReference>
<keyword evidence="4" id="KW-1185">Reference proteome</keyword>
<feature type="domain" description="XdhC Rossmann" evidence="2">
    <location>
        <begin position="116"/>
        <end position="261"/>
    </location>
</feature>
<dbReference type="PANTHER" id="PTHR30388">
    <property type="entry name" value="ALDEHYDE OXIDOREDUCTASE MOLYBDENUM COFACTOR ASSEMBLY PROTEIN"/>
    <property type="match status" value="1"/>
</dbReference>
<dbReference type="InterPro" id="IPR014308">
    <property type="entry name" value="Xanthine_DH_XdhC"/>
</dbReference>
<dbReference type="Gene3D" id="3.40.50.720">
    <property type="entry name" value="NAD(P)-binding Rossmann-like Domain"/>
    <property type="match status" value="1"/>
</dbReference>
<name>A0ABU1NFI1_9BURK</name>
<dbReference type="PANTHER" id="PTHR30388:SF6">
    <property type="entry name" value="XANTHINE DEHYDROGENASE SUBUNIT A-RELATED"/>
    <property type="match status" value="1"/>
</dbReference>
<dbReference type="Pfam" id="PF13478">
    <property type="entry name" value="XdhC_C"/>
    <property type="match status" value="1"/>
</dbReference>
<protein>
    <submittedName>
        <fullName evidence="3">Xanthine dehydrogenase accessory factor</fullName>
    </submittedName>
</protein>
<dbReference type="InterPro" id="IPR003777">
    <property type="entry name" value="XdhC_CoxI"/>
</dbReference>
<dbReference type="InterPro" id="IPR027051">
    <property type="entry name" value="XdhC_Rossmann_dom"/>
</dbReference>
<proteinExistence type="predicted"/>
<dbReference type="Pfam" id="PF02625">
    <property type="entry name" value="XdhC_CoxI"/>
    <property type="match status" value="1"/>
</dbReference>
<organism evidence="3 4">
    <name type="scientific">Variovorax soli</name>
    <dbReference type="NCBI Taxonomy" id="376815"/>
    <lineage>
        <taxon>Bacteria</taxon>
        <taxon>Pseudomonadati</taxon>
        <taxon>Pseudomonadota</taxon>
        <taxon>Betaproteobacteria</taxon>
        <taxon>Burkholderiales</taxon>
        <taxon>Comamonadaceae</taxon>
        <taxon>Variovorax</taxon>
    </lineage>
</organism>
<evidence type="ECO:0000313" key="4">
    <source>
        <dbReference type="Proteomes" id="UP001184230"/>
    </source>
</evidence>
<evidence type="ECO:0000259" key="2">
    <source>
        <dbReference type="Pfam" id="PF13478"/>
    </source>
</evidence>
<dbReference type="NCBIfam" id="TIGR02964">
    <property type="entry name" value="xanthine_xdhC"/>
    <property type="match status" value="1"/>
</dbReference>
<dbReference type="Proteomes" id="UP001184230">
    <property type="component" value="Unassembled WGS sequence"/>
</dbReference>